<protein>
    <submittedName>
        <fullName evidence="1">Uncharacterized protein</fullName>
    </submittedName>
</protein>
<dbReference type="EMBL" id="GGEC01079426">
    <property type="protein sequence ID" value="MBX59910.1"/>
    <property type="molecule type" value="Transcribed_RNA"/>
</dbReference>
<evidence type="ECO:0000313" key="1">
    <source>
        <dbReference type="EMBL" id="MBX59910.1"/>
    </source>
</evidence>
<organism evidence="1">
    <name type="scientific">Rhizophora mucronata</name>
    <name type="common">Asiatic mangrove</name>
    <dbReference type="NCBI Taxonomy" id="61149"/>
    <lineage>
        <taxon>Eukaryota</taxon>
        <taxon>Viridiplantae</taxon>
        <taxon>Streptophyta</taxon>
        <taxon>Embryophyta</taxon>
        <taxon>Tracheophyta</taxon>
        <taxon>Spermatophyta</taxon>
        <taxon>Magnoliopsida</taxon>
        <taxon>eudicotyledons</taxon>
        <taxon>Gunneridae</taxon>
        <taxon>Pentapetalae</taxon>
        <taxon>rosids</taxon>
        <taxon>fabids</taxon>
        <taxon>Malpighiales</taxon>
        <taxon>Rhizophoraceae</taxon>
        <taxon>Rhizophora</taxon>
    </lineage>
</organism>
<reference evidence="1" key="1">
    <citation type="submission" date="2018-02" db="EMBL/GenBank/DDBJ databases">
        <title>Rhizophora mucronata_Transcriptome.</title>
        <authorList>
            <person name="Meera S.P."/>
            <person name="Sreeshan A."/>
            <person name="Augustine A."/>
        </authorList>
    </citation>
    <scope>NUCLEOTIDE SEQUENCE</scope>
    <source>
        <tissue evidence="1">Leaf</tissue>
    </source>
</reference>
<name>A0A2P2PYW6_RHIMU</name>
<dbReference type="AlphaFoldDB" id="A0A2P2PYW6"/>
<accession>A0A2P2PYW6</accession>
<sequence>MGLATSKPASNVLDVLRRDGRSCQQRCDASGRCGCISKPKKTIHQGPT</sequence>
<proteinExistence type="predicted"/>